<comment type="caution">
    <text evidence="1">The sequence shown here is derived from an EMBL/GenBank/DDBJ whole genome shotgun (WGS) entry which is preliminary data.</text>
</comment>
<dbReference type="GO" id="GO:0016491">
    <property type="term" value="F:oxidoreductase activity"/>
    <property type="evidence" value="ECO:0007669"/>
    <property type="project" value="InterPro"/>
</dbReference>
<dbReference type="AlphaFoldDB" id="A0A2S8IMB2"/>
<gene>
    <name evidence="1" type="ORF">C5613_37540</name>
</gene>
<proteinExistence type="predicted"/>
<name>A0A2S8IMB2_RHOOP</name>
<dbReference type="InterPro" id="IPR004378">
    <property type="entry name" value="F420H2_quin_Rdtase"/>
</dbReference>
<protein>
    <recommendedName>
        <fullName evidence="3">Nitroreductase family deazaflavin-dependent oxidoreductase</fullName>
    </recommendedName>
</protein>
<accession>A0A2S8IMB2</accession>
<organism evidence="1 2">
    <name type="scientific">Rhodococcus opacus</name>
    <name type="common">Nocardia opaca</name>
    <dbReference type="NCBI Taxonomy" id="37919"/>
    <lineage>
        <taxon>Bacteria</taxon>
        <taxon>Bacillati</taxon>
        <taxon>Actinomycetota</taxon>
        <taxon>Actinomycetes</taxon>
        <taxon>Mycobacteriales</taxon>
        <taxon>Nocardiaceae</taxon>
        <taxon>Rhodococcus</taxon>
    </lineage>
</organism>
<dbReference type="Pfam" id="PF04075">
    <property type="entry name" value="F420H2_quin_red"/>
    <property type="match status" value="1"/>
</dbReference>
<reference evidence="2" key="1">
    <citation type="submission" date="2018-02" db="EMBL/GenBank/DDBJ databases">
        <title>Draft genome sequencing of Rhodococcus opacus KU647198.</title>
        <authorList>
            <person name="Zheng B.-X."/>
        </authorList>
    </citation>
    <scope>NUCLEOTIDE SEQUENCE [LARGE SCALE GENOMIC DNA]</scope>
    <source>
        <strain evidence="2">04-OD7</strain>
    </source>
</reference>
<evidence type="ECO:0008006" key="3">
    <source>
        <dbReference type="Google" id="ProtNLM"/>
    </source>
</evidence>
<evidence type="ECO:0000313" key="2">
    <source>
        <dbReference type="Proteomes" id="UP000239290"/>
    </source>
</evidence>
<dbReference type="EMBL" id="PUIO01000070">
    <property type="protein sequence ID" value="PQP15907.1"/>
    <property type="molecule type" value="Genomic_DNA"/>
</dbReference>
<dbReference type="InterPro" id="IPR012349">
    <property type="entry name" value="Split_barrel_FMN-bd"/>
</dbReference>
<dbReference type="Gene3D" id="2.30.110.10">
    <property type="entry name" value="Electron Transport, Fmn-binding Protein, Chain A"/>
    <property type="match status" value="1"/>
</dbReference>
<sequence>MRRLKMAEAPSNGSTSGDKTVTVCAAAIRDAATSQAPKHRQLLQSARGGRILSKIMLTVFAVSTPPGHGVRTTTGRKSGKQRRNYVRAVRRQDKVYVVMLRPPTLAIERPLAVSSWVWNIRGNPKVHLRLQRRTFAGVAREISDPTELQQARDAICETVHLIDFGECRLHLRGRPSRAKIKDLHRYWFDTGIPLVIELADY</sequence>
<evidence type="ECO:0000313" key="1">
    <source>
        <dbReference type="EMBL" id="PQP15907.1"/>
    </source>
</evidence>
<dbReference type="Proteomes" id="UP000239290">
    <property type="component" value="Unassembled WGS sequence"/>
</dbReference>